<proteinExistence type="predicted"/>
<comment type="caution">
    <text evidence="1">The sequence shown here is derived from an EMBL/GenBank/DDBJ whole genome shotgun (WGS) entry which is preliminary data.</text>
</comment>
<dbReference type="EMBL" id="JACHJR010000001">
    <property type="protein sequence ID" value="MBB4945809.1"/>
    <property type="molecule type" value="Genomic_DNA"/>
</dbReference>
<evidence type="ECO:0008006" key="3">
    <source>
        <dbReference type="Google" id="ProtNLM"/>
    </source>
</evidence>
<protein>
    <recommendedName>
        <fullName evidence="3">SRPBCC family protein</fullName>
    </recommendedName>
</protein>
<accession>A0A7W7WGU3</accession>
<organism evidence="1 2">
    <name type="scientific">Kitasatospora gansuensis</name>
    <dbReference type="NCBI Taxonomy" id="258050"/>
    <lineage>
        <taxon>Bacteria</taxon>
        <taxon>Bacillati</taxon>
        <taxon>Actinomycetota</taxon>
        <taxon>Actinomycetes</taxon>
        <taxon>Kitasatosporales</taxon>
        <taxon>Streptomycetaceae</taxon>
        <taxon>Kitasatospora</taxon>
    </lineage>
</organism>
<dbReference type="SUPFAM" id="SSF55961">
    <property type="entry name" value="Bet v1-like"/>
    <property type="match status" value="1"/>
</dbReference>
<evidence type="ECO:0000313" key="2">
    <source>
        <dbReference type="Proteomes" id="UP000573327"/>
    </source>
</evidence>
<name>A0A7W7WGU3_9ACTN</name>
<sequence length="164" mass="18229">MKNIQRRIIEAPADRVGALLDGLGSPGDRIWPTPAWAPLRFDAGLTVGSKGGHGRILYGVSEFEPGRRVRCVFAPGLGLVGYHEFRVVPLGPDRCEVVHEAVGRAEGRMLLFWPLVIRWLHGALLQDALDNFEREATGRLPHPARWSPAVRLLRKFFVPRPAEG</sequence>
<gene>
    <name evidence="1" type="ORF">F4556_001344</name>
</gene>
<keyword evidence="2" id="KW-1185">Reference proteome</keyword>
<reference evidence="1 2" key="1">
    <citation type="submission" date="2020-08" db="EMBL/GenBank/DDBJ databases">
        <title>Sequencing the genomes of 1000 actinobacteria strains.</title>
        <authorList>
            <person name="Klenk H.-P."/>
        </authorList>
    </citation>
    <scope>NUCLEOTIDE SEQUENCE [LARGE SCALE GENOMIC DNA]</scope>
    <source>
        <strain evidence="1 2">DSM 44786</strain>
    </source>
</reference>
<evidence type="ECO:0000313" key="1">
    <source>
        <dbReference type="EMBL" id="MBB4945809.1"/>
    </source>
</evidence>
<dbReference type="AlphaFoldDB" id="A0A7W7WGU3"/>
<dbReference type="RefSeq" id="WP_184912454.1">
    <property type="nucleotide sequence ID" value="NZ_JACHJR010000001.1"/>
</dbReference>
<dbReference type="Proteomes" id="UP000573327">
    <property type="component" value="Unassembled WGS sequence"/>
</dbReference>